<organism evidence="1 2">
    <name type="scientific">candidate division MSBL1 archaeon SCGC-AAA259B11</name>
    <dbReference type="NCBI Taxonomy" id="1698260"/>
    <lineage>
        <taxon>Archaea</taxon>
        <taxon>Methanobacteriati</taxon>
        <taxon>Methanobacteriota</taxon>
        <taxon>candidate division MSBL1</taxon>
    </lineage>
</organism>
<gene>
    <name evidence="1" type="ORF">AKJ61_02595</name>
</gene>
<dbReference type="Proteomes" id="UP000070184">
    <property type="component" value="Unassembled WGS sequence"/>
</dbReference>
<evidence type="ECO:0000313" key="1">
    <source>
        <dbReference type="EMBL" id="KXA89577.1"/>
    </source>
</evidence>
<reference evidence="1 2" key="1">
    <citation type="journal article" date="2016" name="Sci. Rep.">
        <title>Metabolic traits of an uncultured archaeal lineage -MSBL1- from brine pools of the Red Sea.</title>
        <authorList>
            <person name="Mwirichia R."/>
            <person name="Alam I."/>
            <person name="Rashid M."/>
            <person name="Vinu M."/>
            <person name="Ba-Alawi W."/>
            <person name="Anthony Kamau A."/>
            <person name="Kamanda Ngugi D."/>
            <person name="Goker M."/>
            <person name="Klenk H.P."/>
            <person name="Bajic V."/>
            <person name="Stingl U."/>
        </authorList>
    </citation>
    <scope>NUCLEOTIDE SEQUENCE [LARGE SCALE GENOMIC DNA]</scope>
    <source>
        <strain evidence="1">SCGC-AAA259B11</strain>
    </source>
</reference>
<comment type="caution">
    <text evidence="1">The sequence shown here is derived from an EMBL/GenBank/DDBJ whole genome shotgun (WGS) entry which is preliminary data.</text>
</comment>
<sequence>MPACCVCGKEAEHLYHGLWWCEEHYKYVDVKSKTGSEGKPSAERIERNYDGVGLDLRRV</sequence>
<protein>
    <submittedName>
        <fullName evidence="1">Uncharacterized protein</fullName>
    </submittedName>
</protein>
<proteinExistence type="predicted"/>
<accession>A0A133U5V9</accession>
<evidence type="ECO:0000313" key="2">
    <source>
        <dbReference type="Proteomes" id="UP000070184"/>
    </source>
</evidence>
<name>A0A133U5V9_9EURY</name>
<dbReference type="EMBL" id="LHXK01000030">
    <property type="protein sequence ID" value="KXA89577.1"/>
    <property type="molecule type" value="Genomic_DNA"/>
</dbReference>
<keyword evidence="2" id="KW-1185">Reference proteome</keyword>
<dbReference type="AlphaFoldDB" id="A0A133U5V9"/>